<comment type="caution">
    <text evidence="3">The sequence shown here is derived from an EMBL/GenBank/DDBJ whole genome shotgun (WGS) entry which is preliminary data.</text>
</comment>
<dbReference type="PANTHER" id="PTHR34215">
    <property type="entry name" value="BLL0784 PROTEIN"/>
    <property type="match status" value="1"/>
</dbReference>
<reference evidence="3 4" key="1">
    <citation type="journal article" date="2014" name="Genome Announc.">
        <title>Draft Genome Sequence of Kocuria palustris PEL.</title>
        <authorList>
            <person name="Sharma G."/>
            <person name="Khatri I."/>
            <person name="Subramanian S."/>
        </authorList>
    </citation>
    <scope>NUCLEOTIDE SEQUENCE [LARGE SCALE GENOMIC DNA]</scope>
    <source>
        <strain evidence="3 4">PEL</strain>
    </source>
</reference>
<dbReference type="STRING" id="71999.KPaMU14_08135"/>
<dbReference type="GeneID" id="93315361"/>
<dbReference type="Gene3D" id="3.30.1230.10">
    <property type="entry name" value="YlxR-like"/>
    <property type="match status" value="1"/>
</dbReference>
<dbReference type="InterPro" id="IPR035931">
    <property type="entry name" value="YlxR-like_sf"/>
</dbReference>
<dbReference type="EMBL" id="ANHZ02000008">
    <property type="protein sequence ID" value="EME36804.1"/>
    <property type="molecule type" value="Genomic_DNA"/>
</dbReference>
<dbReference type="RefSeq" id="WP_006214466.1">
    <property type="nucleotide sequence ID" value="NZ_ANHZ02000008.1"/>
</dbReference>
<protein>
    <submittedName>
        <fullName evidence="3">Nucleic-acid-binding protein implicated in transcription termination</fullName>
    </submittedName>
</protein>
<feature type="compositionally biased region" description="Low complexity" evidence="1">
    <location>
        <begin position="1"/>
        <end position="18"/>
    </location>
</feature>
<organism evidence="3 4">
    <name type="scientific">Kocuria palustris PEL</name>
    <dbReference type="NCBI Taxonomy" id="1236550"/>
    <lineage>
        <taxon>Bacteria</taxon>
        <taxon>Bacillati</taxon>
        <taxon>Actinomycetota</taxon>
        <taxon>Actinomycetes</taxon>
        <taxon>Micrococcales</taxon>
        <taxon>Micrococcaceae</taxon>
        <taxon>Kocuria</taxon>
    </lineage>
</organism>
<sequence>MVVGPAAAVPASSRSARPSRIRQEEVRTHVGHVPQRTCIGCREVVGQDRLVRLSLVAGEQEPVVVPDPARRLGGRGAWLHPSRECADRALRRRAFNRAFRRSVPIQDEALLIEQILQGDRDGSTSTTAAVRTAAGR</sequence>
<dbReference type="SUPFAM" id="SSF64376">
    <property type="entry name" value="YlxR-like"/>
    <property type="match status" value="1"/>
</dbReference>
<name>M2YDW6_9MICC</name>
<keyword evidence="4" id="KW-1185">Reference proteome</keyword>
<dbReference type="PANTHER" id="PTHR34215:SF1">
    <property type="entry name" value="YLXR DOMAIN-CONTAINING PROTEIN"/>
    <property type="match status" value="1"/>
</dbReference>
<accession>M2YDW6</accession>
<dbReference type="AlphaFoldDB" id="M2YDW6"/>
<feature type="region of interest" description="Disordered" evidence="1">
    <location>
        <begin position="1"/>
        <end position="24"/>
    </location>
</feature>
<evidence type="ECO:0000313" key="3">
    <source>
        <dbReference type="EMBL" id="EME36804.1"/>
    </source>
</evidence>
<dbReference type="InterPro" id="IPR037465">
    <property type="entry name" value="YlxR"/>
</dbReference>
<gene>
    <name evidence="3" type="ORF">C884_02411</name>
</gene>
<feature type="domain" description="YlxR" evidence="2">
    <location>
        <begin position="36"/>
        <end position="107"/>
    </location>
</feature>
<evidence type="ECO:0000259" key="2">
    <source>
        <dbReference type="Pfam" id="PF04296"/>
    </source>
</evidence>
<dbReference type="Pfam" id="PF04296">
    <property type="entry name" value="YlxR"/>
    <property type="match status" value="1"/>
</dbReference>
<dbReference type="InterPro" id="IPR007393">
    <property type="entry name" value="YlxR_dom"/>
</dbReference>
<evidence type="ECO:0000313" key="4">
    <source>
        <dbReference type="Proteomes" id="UP000009877"/>
    </source>
</evidence>
<evidence type="ECO:0000256" key="1">
    <source>
        <dbReference type="SAM" id="MobiDB-lite"/>
    </source>
</evidence>
<proteinExistence type="predicted"/>
<dbReference type="Proteomes" id="UP000009877">
    <property type="component" value="Unassembled WGS sequence"/>
</dbReference>